<dbReference type="Pfam" id="PF20867">
    <property type="entry name" value="UVSSA_N"/>
    <property type="match status" value="1"/>
</dbReference>
<comment type="subcellular location">
    <subcellularLocation>
        <location evidence="1">Chromosome</location>
    </subcellularLocation>
</comment>
<feature type="region of interest" description="Disordered" evidence="11">
    <location>
        <begin position="714"/>
        <end position="740"/>
    </location>
</feature>
<keyword evidence="3" id="KW-0158">Chromosome</keyword>
<protein>
    <recommendedName>
        <fullName evidence="12">UV-stimulated scaffold protein A C-terminal domain-containing protein</fullName>
    </recommendedName>
</protein>
<evidence type="ECO:0000256" key="8">
    <source>
        <dbReference type="ARBA" id="ARBA00023054"/>
    </source>
</evidence>
<evidence type="ECO:0000256" key="10">
    <source>
        <dbReference type="SAM" id="Coils"/>
    </source>
</evidence>
<sequence length="796" mass="90773">MAQKLMDVEQCHELDKLIEALTTSGRPELDQVELKRLKNICKQSDDYVKKCYHAAMIQLTKEHSEIRLSAVQLMDVLFNRSHCFRELLLADFKDFMELTIEINADYPLPPPKLVAKTLKSNTIEFVHKWHEKFGDAYKKLALGYNFLKNCKKVNFQDIHARSIAEQQREEERRTRSEAQQREKLEKTLQEIKDMTPEIENALIQAQNCLVLLLPDPDHFDIGGNTSPDRQHEDEHIPNAINSTTECTTTFATEGQTSGANVKCVENNGMNQEGENGSHPSIDNSAHTPEECNSSTHAVNNVLCASTKMGVNLVDSNQTHPVCEETDEFIEPSSGDSEEEEMTASEEDDEEDDGQEGKSDNGGECGEVDMMRDHGICSQEFSLTIDVYPEHVQVEENPDNEDILLNLKDCLCLIDVKYLPAVKNWLEIFAKKGGEQKHIKGVLDLKDSLQKMKEKISRLRIMKSSKPIAEKDKDKIKGDTDSDSGEDFEEVKDYKEGYEPHIPDHLREEYGLTEKPMKPSTNPDWEMPCLSDADDQDPTTAMSTLKKLKRQIEAKNMTTSDPIPSTSRLSNLKKHKLKDVPTVPFGMDLFHWGEKIETPLLVRYDCEHRFWIPNTAEDKVDVNALESMKSRVINFAGRFQPVRWSCRAPLPNGKVCPRMDRHKCPFHGEIIPRDSTGQPTKLKQEVAVPEQEHTETETPEWDDPELQAEIKAATGIDLSRKGKRSKSKGKKKCKQKKYPGLTDIRNELNPVRKRLEKKVLNQNAIRRVADALSAIDEKKRKDKFGNTFHYVHGLRKT</sequence>
<feature type="region of interest" description="Disordered" evidence="11">
    <location>
        <begin position="266"/>
        <end position="293"/>
    </location>
</feature>
<dbReference type="InterPro" id="IPR008942">
    <property type="entry name" value="ENTH_VHS"/>
</dbReference>
<evidence type="ECO:0000256" key="9">
    <source>
        <dbReference type="ARBA" id="ARBA00023204"/>
    </source>
</evidence>
<keyword evidence="4" id="KW-0479">Metal-binding</keyword>
<evidence type="ECO:0000256" key="7">
    <source>
        <dbReference type="ARBA" id="ARBA00022833"/>
    </source>
</evidence>
<keyword evidence="7" id="KW-0862">Zinc</keyword>
<keyword evidence="14" id="KW-1185">Reference proteome</keyword>
<dbReference type="AlphaFoldDB" id="A0AAD9N272"/>
<feature type="compositionally biased region" description="Acidic residues" evidence="11">
    <location>
        <begin position="323"/>
        <end position="353"/>
    </location>
</feature>
<dbReference type="GO" id="GO:0000993">
    <property type="term" value="F:RNA polymerase II complex binding"/>
    <property type="evidence" value="ECO:0007669"/>
    <property type="project" value="TreeGrafter"/>
</dbReference>
<dbReference type="Pfam" id="PF09740">
    <property type="entry name" value="DUF2043"/>
    <property type="match status" value="1"/>
</dbReference>
<keyword evidence="6" id="KW-0863">Zinc-finger</keyword>
<comment type="similarity">
    <text evidence="2">Belongs to the UVSSA family.</text>
</comment>
<keyword evidence="9" id="KW-0234">DNA repair</keyword>
<feature type="compositionally biased region" description="Basic residues" evidence="11">
    <location>
        <begin position="720"/>
        <end position="736"/>
    </location>
</feature>
<comment type="caution">
    <text evidence="13">The sequence shown here is derived from an EMBL/GenBank/DDBJ whole genome shotgun (WGS) entry which is preliminary data.</text>
</comment>
<dbReference type="PANTHER" id="PTHR28670:SF1">
    <property type="entry name" value="UV-STIMULATED SCAFFOLD PROTEIN A"/>
    <property type="match status" value="1"/>
</dbReference>
<dbReference type="Proteomes" id="UP001208570">
    <property type="component" value="Unassembled WGS sequence"/>
</dbReference>
<dbReference type="InterPro" id="IPR049408">
    <property type="entry name" value="UVSSA_N_a-solenoid_rpt"/>
</dbReference>
<keyword evidence="5" id="KW-0227">DNA damage</keyword>
<dbReference type="GO" id="GO:0005694">
    <property type="term" value="C:chromosome"/>
    <property type="evidence" value="ECO:0007669"/>
    <property type="project" value="UniProtKB-SubCell"/>
</dbReference>
<feature type="compositionally biased region" description="Polar residues" evidence="11">
    <location>
        <begin position="277"/>
        <end position="293"/>
    </location>
</feature>
<reference evidence="13" key="1">
    <citation type="journal article" date="2023" name="Mol. Biol. Evol.">
        <title>Third-Generation Sequencing Reveals the Adaptive Role of the Epigenome in Three Deep-Sea Polychaetes.</title>
        <authorList>
            <person name="Perez M."/>
            <person name="Aroh O."/>
            <person name="Sun Y."/>
            <person name="Lan Y."/>
            <person name="Juniper S.K."/>
            <person name="Young C.R."/>
            <person name="Angers B."/>
            <person name="Qian P.Y."/>
        </authorList>
    </citation>
    <scope>NUCLEOTIDE SEQUENCE</scope>
    <source>
        <strain evidence="13">P08H-3</strain>
    </source>
</reference>
<evidence type="ECO:0000256" key="6">
    <source>
        <dbReference type="ARBA" id="ARBA00022771"/>
    </source>
</evidence>
<keyword evidence="8 10" id="KW-0175">Coiled coil</keyword>
<feature type="region of interest" description="Disordered" evidence="11">
    <location>
        <begin position="466"/>
        <end position="488"/>
    </location>
</feature>
<evidence type="ECO:0000256" key="5">
    <source>
        <dbReference type="ARBA" id="ARBA00022763"/>
    </source>
</evidence>
<proteinExistence type="inferred from homology"/>
<evidence type="ECO:0000259" key="12">
    <source>
        <dbReference type="Pfam" id="PF09740"/>
    </source>
</evidence>
<dbReference type="Gene3D" id="1.25.40.90">
    <property type="match status" value="1"/>
</dbReference>
<dbReference type="InterPro" id="IPR018610">
    <property type="entry name" value="UVSSA"/>
</dbReference>
<feature type="region of interest" description="Disordered" evidence="11">
    <location>
        <begin position="317"/>
        <end position="368"/>
    </location>
</feature>
<dbReference type="EMBL" id="JAODUP010000279">
    <property type="protein sequence ID" value="KAK2154000.1"/>
    <property type="molecule type" value="Genomic_DNA"/>
</dbReference>
<dbReference type="GO" id="GO:0009411">
    <property type="term" value="P:response to UV"/>
    <property type="evidence" value="ECO:0007669"/>
    <property type="project" value="InterPro"/>
</dbReference>
<name>A0AAD9N272_9ANNE</name>
<feature type="coiled-coil region" evidence="10">
    <location>
        <begin position="161"/>
        <end position="201"/>
    </location>
</feature>
<gene>
    <name evidence="13" type="ORF">LSH36_279g01056</name>
</gene>
<feature type="compositionally biased region" description="Low complexity" evidence="11">
    <location>
        <begin position="266"/>
        <end position="276"/>
    </location>
</feature>
<evidence type="ECO:0000313" key="14">
    <source>
        <dbReference type="Proteomes" id="UP001208570"/>
    </source>
</evidence>
<evidence type="ECO:0000313" key="13">
    <source>
        <dbReference type="EMBL" id="KAK2154000.1"/>
    </source>
</evidence>
<dbReference type="PANTHER" id="PTHR28670">
    <property type="entry name" value="UV-STIMULATED SCAFFOLD PROTEIN A"/>
    <property type="match status" value="1"/>
</dbReference>
<organism evidence="13 14">
    <name type="scientific">Paralvinella palmiformis</name>
    <dbReference type="NCBI Taxonomy" id="53620"/>
    <lineage>
        <taxon>Eukaryota</taxon>
        <taxon>Metazoa</taxon>
        <taxon>Spiralia</taxon>
        <taxon>Lophotrochozoa</taxon>
        <taxon>Annelida</taxon>
        <taxon>Polychaeta</taxon>
        <taxon>Sedentaria</taxon>
        <taxon>Canalipalpata</taxon>
        <taxon>Terebellida</taxon>
        <taxon>Terebelliformia</taxon>
        <taxon>Alvinellidae</taxon>
        <taxon>Paralvinella</taxon>
    </lineage>
</organism>
<evidence type="ECO:0000256" key="3">
    <source>
        <dbReference type="ARBA" id="ARBA00022454"/>
    </source>
</evidence>
<evidence type="ECO:0000256" key="1">
    <source>
        <dbReference type="ARBA" id="ARBA00004286"/>
    </source>
</evidence>
<dbReference type="InterPro" id="IPR049431">
    <property type="entry name" value="UVSSA_C"/>
</dbReference>
<dbReference type="GO" id="GO:0008270">
    <property type="term" value="F:zinc ion binding"/>
    <property type="evidence" value="ECO:0007669"/>
    <property type="project" value="UniProtKB-KW"/>
</dbReference>
<dbReference type="GO" id="GO:0006283">
    <property type="term" value="P:transcription-coupled nucleotide-excision repair"/>
    <property type="evidence" value="ECO:0007669"/>
    <property type="project" value="TreeGrafter"/>
</dbReference>
<feature type="domain" description="UV-stimulated scaffold protein A C-terminal" evidence="12">
    <location>
        <begin position="578"/>
        <end position="680"/>
    </location>
</feature>
<evidence type="ECO:0000256" key="2">
    <source>
        <dbReference type="ARBA" id="ARBA00009240"/>
    </source>
</evidence>
<feature type="compositionally biased region" description="Basic and acidic residues" evidence="11">
    <location>
        <begin position="467"/>
        <end position="479"/>
    </location>
</feature>
<feature type="region of interest" description="Disordered" evidence="11">
    <location>
        <begin position="513"/>
        <end position="538"/>
    </location>
</feature>
<evidence type="ECO:0000256" key="11">
    <source>
        <dbReference type="SAM" id="MobiDB-lite"/>
    </source>
</evidence>
<accession>A0AAD9N272</accession>
<evidence type="ECO:0000256" key="4">
    <source>
        <dbReference type="ARBA" id="ARBA00022723"/>
    </source>
</evidence>